<dbReference type="EMBL" id="OX459942">
    <property type="protein sequence ID" value="CAI9176647.1"/>
    <property type="molecule type" value="Genomic_DNA"/>
</dbReference>
<gene>
    <name evidence="2" type="ORF">MRATA1EN1_LOCUS25609</name>
</gene>
<name>A0ABN8ZRR8_RANTA</name>
<sequence>MDGAREPAGTARARVARALRASAHCAPTLPRSPAGGPHPICARRVTSTPGRGRRAFSASLAPRGPKPAPSRRPAGRRRPSLPRANSRTARPGGNPQADIALPQPAAS</sequence>
<dbReference type="Proteomes" id="UP001176941">
    <property type="component" value="Chromosome 6"/>
</dbReference>
<accession>A0ABN8ZRR8</accession>
<reference evidence="2" key="1">
    <citation type="submission" date="2023-04" db="EMBL/GenBank/DDBJ databases">
        <authorList>
            <consortium name="ELIXIR-Norway"/>
        </authorList>
    </citation>
    <scope>NUCLEOTIDE SEQUENCE [LARGE SCALE GENOMIC DNA]</scope>
</reference>
<evidence type="ECO:0000256" key="1">
    <source>
        <dbReference type="SAM" id="MobiDB-lite"/>
    </source>
</evidence>
<organism evidence="2 3">
    <name type="scientific">Rangifer tarandus platyrhynchus</name>
    <name type="common">Svalbard reindeer</name>
    <dbReference type="NCBI Taxonomy" id="3082113"/>
    <lineage>
        <taxon>Eukaryota</taxon>
        <taxon>Metazoa</taxon>
        <taxon>Chordata</taxon>
        <taxon>Craniata</taxon>
        <taxon>Vertebrata</taxon>
        <taxon>Euteleostomi</taxon>
        <taxon>Mammalia</taxon>
        <taxon>Eutheria</taxon>
        <taxon>Laurasiatheria</taxon>
        <taxon>Artiodactyla</taxon>
        <taxon>Ruminantia</taxon>
        <taxon>Pecora</taxon>
        <taxon>Cervidae</taxon>
        <taxon>Odocoileinae</taxon>
        <taxon>Rangifer</taxon>
    </lineage>
</organism>
<evidence type="ECO:0000313" key="3">
    <source>
        <dbReference type="Proteomes" id="UP001176941"/>
    </source>
</evidence>
<feature type="region of interest" description="Disordered" evidence="1">
    <location>
        <begin position="26"/>
        <end position="107"/>
    </location>
</feature>
<protein>
    <submittedName>
        <fullName evidence="2">Uncharacterized protein</fullName>
    </submittedName>
</protein>
<evidence type="ECO:0000313" key="2">
    <source>
        <dbReference type="EMBL" id="CAI9176647.1"/>
    </source>
</evidence>
<keyword evidence="3" id="KW-1185">Reference proteome</keyword>
<proteinExistence type="predicted"/>